<accession>A0A0D0B138</accession>
<name>A0A0D0B138_9AGAR</name>
<sequence>MNNWSPDSDSGKTRVKDPDVFDSFNPQKLRTFLVSLSFVFLDHPSYFTEAQKINYTLSYLGGMAWEWFEPDIINPDPHNPLAWTYSFQALVKELQDNFGLYNAMSEAKDRIYYLKMKDSEPIWKYNTWFNMLAASTGWNVNALWWAYKHGIANHLSRFCFFT</sequence>
<evidence type="ECO:0008006" key="3">
    <source>
        <dbReference type="Google" id="ProtNLM"/>
    </source>
</evidence>
<organism evidence="1 2">
    <name type="scientific">Collybiopsis luxurians FD-317 M1</name>
    <dbReference type="NCBI Taxonomy" id="944289"/>
    <lineage>
        <taxon>Eukaryota</taxon>
        <taxon>Fungi</taxon>
        <taxon>Dikarya</taxon>
        <taxon>Basidiomycota</taxon>
        <taxon>Agaricomycotina</taxon>
        <taxon>Agaricomycetes</taxon>
        <taxon>Agaricomycetidae</taxon>
        <taxon>Agaricales</taxon>
        <taxon>Marasmiineae</taxon>
        <taxon>Omphalotaceae</taxon>
        <taxon>Collybiopsis</taxon>
        <taxon>Collybiopsis luxurians</taxon>
    </lineage>
</organism>
<keyword evidence="2" id="KW-1185">Reference proteome</keyword>
<evidence type="ECO:0000313" key="1">
    <source>
        <dbReference type="EMBL" id="KIK56800.1"/>
    </source>
</evidence>
<dbReference type="AlphaFoldDB" id="A0A0D0B138"/>
<reference evidence="1 2" key="1">
    <citation type="submission" date="2014-04" db="EMBL/GenBank/DDBJ databases">
        <title>Evolutionary Origins and Diversification of the Mycorrhizal Mutualists.</title>
        <authorList>
            <consortium name="DOE Joint Genome Institute"/>
            <consortium name="Mycorrhizal Genomics Consortium"/>
            <person name="Kohler A."/>
            <person name="Kuo A."/>
            <person name="Nagy L.G."/>
            <person name="Floudas D."/>
            <person name="Copeland A."/>
            <person name="Barry K.W."/>
            <person name="Cichocki N."/>
            <person name="Veneault-Fourrey C."/>
            <person name="LaButti K."/>
            <person name="Lindquist E.A."/>
            <person name="Lipzen A."/>
            <person name="Lundell T."/>
            <person name="Morin E."/>
            <person name="Murat C."/>
            <person name="Riley R."/>
            <person name="Ohm R."/>
            <person name="Sun H."/>
            <person name="Tunlid A."/>
            <person name="Henrissat B."/>
            <person name="Grigoriev I.V."/>
            <person name="Hibbett D.S."/>
            <person name="Martin F."/>
        </authorList>
    </citation>
    <scope>NUCLEOTIDE SEQUENCE [LARGE SCALE GENOMIC DNA]</scope>
    <source>
        <strain evidence="1 2">FD-317 M1</strain>
    </source>
</reference>
<proteinExistence type="predicted"/>
<dbReference type="HOGENOM" id="CLU_109023_0_0_1"/>
<gene>
    <name evidence="1" type="ORF">GYMLUDRAFT_173911</name>
</gene>
<evidence type="ECO:0000313" key="2">
    <source>
        <dbReference type="Proteomes" id="UP000053593"/>
    </source>
</evidence>
<dbReference type="EMBL" id="KN834795">
    <property type="protein sequence ID" value="KIK56800.1"/>
    <property type="molecule type" value="Genomic_DNA"/>
</dbReference>
<dbReference type="Proteomes" id="UP000053593">
    <property type="component" value="Unassembled WGS sequence"/>
</dbReference>
<protein>
    <recommendedName>
        <fullName evidence="3">Retrotransposon gag domain-containing protein</fullName>
    </recommendedName>
</protein>
<dbReference type="OrthoDB" id="5552562at2759"/>